<dbReference type="Proteomes" id="UP000293345">
    <property type="component" value="Unassembled WGS sequence"/>
</dbReference>
<dbReference type="GO" id="GO:1903785">
    <property type="term" value="P:L-valine transmembrane transport"/>
    <property type="evidence" value="ECO:0007669"/>
    <property type="project" value="TreeGrafter"/>
</dbReference>
<evidence type="ECO:0000256" key="5">
    <source>
        <dbReference type="ARBA" id="ARBA00022692"/>
    </source>
</evidence>
<evidence type="ECO:0000256" key="4">
    <source>
        <dbReference type="ARBA" id="ARBA00022475"/>
    </source>
</evidence>
<protein>
    <submittedName>
        <fullName evidence="10">Branched-chain amino acid ABC transporter permease</fullName>
    </submittedName>
</protein>
<comment type="similarity">
    <text evidence="2">Belongs to the AzlC family.</text>
</comment>
<feature type="region of interest" description="Disordered" evidence="8">
    <location>
        <begin position="268"/>
        <end position="291"/>
    </location>
</feature>
<organism evidence="10 11">
    <name type="scientific">Senegalimassilia faecalis</name>
    <dbReference type="NCBI Taxonomy" id="2509433"/>
    <lineage>
        <taxon>Bacteria</taxon>
        <taxon>Bacillati</taxon>
        <taxon>Actinomycetota</taxon>
        <taxon>Coriobacteriia</taxon>
        <taxon>Coriobacteriales</taxon>
        <taxon>Coriobacteriaceae</taxon>
        <taxon>Senegalimassilia</taxon>
    </lineage>
</organism>
<proteinExistence type="inferred from homology"/>
<keyword evidence="4" id="KW-1003">Cell membrane</keyword>
<reference evidence="10 11" key="1">
    <citation type="submission" date="2019-01" db="EMBL/GenBank/DDBJ databases">
        <title>Senegalimassilia sp. nov. KGMB04484 isolated human feces.</title>
        <authorList>
            <person name="Han K.-I."/>
            <person name="Kim J.-S."/>
            <person name="Lee K.C."/>
            <person name="Suh M.K."/>
            <person name="Eom M.K."/>
            <person name="Lee J.H."/>
            <person name="Park S.-H."/>
            <person name="Kang S.W."/>
            <person name="Park J.-E."/>
            <person name="Oh B.S."/>
            <person name="Yu S.Y."/>
            <person name="Choi S.-H."/>
            <person name="Lee D.H."/>
            <person name="Yoon H."/>
            <person name="Kim B.-Y."/>
            <person name="Lee J.H."/>
            <person name="Lee J.-S."/>
        </authorList>
    </citation>
    <scope>NUCLEOTIDE SEQUENCE [LARGE SCALE GENOMIC DNA]</scope>
    <source>
        <strain evidence="10 11">KGMB04484</strain>
    </source>
</reference>
<keyword evidence="11" id="KW-1185">Reference proteome</keyword>
<name>A0A4Q2K4M8_9ACTN</name>
<evidence type="ECO:0000313" key="11">
    <source>
        <dbReference type="Proteomes" id="UP000293345"/>
    </source>
</evidence>
<feature type="transmembrane region" description="Helical" evidence="9">
    <location>
        <begin position="12"/>
        <end position="30"/>
    </location>
</feature>
<dbReference type="Pfam" id="PF03591">
    <property type="entry name" value="AzlC"/>
    <property type="match status" value="1"/>
</dbReference>
<gene>
    <name evidence="10" type="ORF">ET524_07010</name>
</gene>
<dbReference type="EMBL" id="SDPW01000001">
    <property type="protein sequence ID" value="RXZ54252.1"/>
    <property type="molecule type" value="Genomic_DNA"/>
</dbReference>
<evidence type="ECO:0000256" key="8">
    <source>
        <dbReference type="SAM" id="MobiDB-lite"/>
    </source>
</evidence>
<comment type="caution">
    <text evidence="10">The sequence shown here is derived from an EMBL/GenBank/DDBJ whole genome shotgun (WGS) entry which is preliminary data.</text>
</comment>
<feature type="transmembrane region" description="Helical" evidence="9">
    <location>
        <begin position="188"/>
        <end position="221"/>
    </location>
</feature>
<sequence>MKLSNDIQPAVQAAIPIVLGYIAIGIPCGILEDSIGLNAVQVFFLSCMFYSGAGQFMIPNMWLAGSPIASIVASVSLVNTRQMLYSASFAPMCANERKGLSFLFSATVTDESFGVNMANFATGTWNVRRATVVNLCSCASWTLSNVAGVLIGSALGIPLAIASFAMTSIFICLLVTQKVTFENAVAAFVAMVGVFTCKAVGLAGPAILVGAVLGVVAAMLVSQVRRGRVAEAAALDAQVESAQAGEANAADARARSCQDVDLPCGNPADVNAAPRNSAQAGESAQEGGEGR</sequence>
<feature type="transmembrane region" description="Helical" evidence="9">
    <location>
        <begin position="149"/>
        <end position="176"/>
    </location>
</feature>
<evidence type="ECO:0000256" key="7">
    <source>
        <dbReference type="ARBA" id="ARBA00023136"/>
    </source>
</evidence>
<feature type="transmembrane region" description="Helical" evidence="9">
    <location>
        <begin position="59"/>
        <end position="78"/>
    </location>
</feature>
<accession>A0A4Q2K4M8</accession>
<dbReference type="RefSeq" id="WP_129424438.1">
    <property type="nucleotide sequence ID" value="NZ_SDPW01000001.1"/>
</dbReference>
<keyword evidence="3" id="KW-0813">Transport</keyword>
<evidence type="ECO:0000256" key="6">
    <source>
        <dbReference type="ARBA" id="ARBA00022989"/>
    </source>
</evidence>
<dbReference type="GO" id="GO:0005886">
    <property type="term" value="C:plasma membrane"/>
    <property type="evidence" value="ECO:0007669"/>
    <property type="project" value="UniProtKB-SubCell"/>
</dbReference>
<evidence type="ECO:0000256" key="2">
    <source>
        <dbReference type="ARBA" id="ARBA00010735"/>
    </source>
</evidence>
<evidence type="ECO:0000256" key="9">
    <source>
        <dbReference type="SAM" id="Phobius"/>
    </source>
</evidence>
<evidence type="ECO:0000256" key="3">
    <source>
        <dbReference type="ARBA" id="ARBA00022448"/>
    </source>
</evidence>
<dbReference type="InterPro" id="IPR011606">
    <property type="entry name" value="Brnchd-chn_aa_trnsp_permease"/>
</dbReference>
<dbReference type="PANTHER" id="PTHR34979">
    <property type="entry name" value="INNER MEMBRANE PROTEIN YGAZ"/>
    <property type="match status" value="1"/>
</dbReference>
<feature type="compositionally biased region" description="Low complexity" evidence="8">
    <location>
        <begin position="277"/>
        <end position="291"/>
    </location>
</feature>
<dbReference type="OrthoDB" id="3177005at2"/>
<dbReference type="PANTHER" id="PTHR34979:SF1">
    <property type="entry name" value="INNER MEMBRANE PROTEIN YGAZ"/>
    <property type="match status" value="1"/>
</dbReference>
<comment type="subcellular location">
    <subcellularLocation>
        <location evidence="1">Cell membrane</location>
        <topology evidence="1">Multi-pass membrane protein</topology>
    </subcellularLocation>
</comment>
<keyword evidence="5 9" id="KW-0812">Transmembrane</keyword>
<evidence type="ECO:0000313" key="10">
    <source>
        <dbReference type="EMBL" id="RXZ54252.1"/>
    </source>
</evidence>
<dbReference type="AlphaFoldDB" id="A0A4Q2K4M8"/>
<keyword evidence="7 9" id="KW-0472">Membrane</keyword>
<evidence type="ECO:0000256" key="1">
    <source>
        <dbReference type="ARBA" id="ARBA00004651"/>
    </source>
</evidence>
<keyword evidence="6 9" id="KW-1133">Transmembrane helix</keyword>